<protein>
    <submittedName>
        <fullName evidence="1">15401_t:CDS:1</fullName>
    </submittedName>
</protein>
<evidence type="ECO:0000313" key="2">
    <source>
        <dbReference type="Proteomes" id="UP000789901"/>
    </source>
</evidence>
<feature type="non-terminal residue" evidence="1">
    <location>
        <position position="144"/>
    </location>
</feature>
<sequence>MNKREPVYKKGNKYKIKKANKNDYAKKVIHLLKKKFFNVKTMKSNNNYTVVQVSFSIYSFYLFIWHKKVINYENYKELCNATYSYIPQKNPTYNYAIKKFQENDHIIVYEESFDDKGDIIEKFVNSNLERTTYKNKLQYNYCNK</sequence>
<comment type="caution">
    <text evidence="1">The sequence shown here is derived from an EMBL/GenBank/DDBJ whole genome shotgun (WGS) entry which is preliminary data.</text>
</comment>
<name>A0ABN7UCR2_GIGMA</name>
<keyword evidence="2" id="KW-1185">Reference proteome</keyword>
<proteinExistence type="predicted"/>
<reference evidence="1 2" key="1">
    <citation type="submission" date="2021-06" db="EMBL/GenBank/DDBJ databases">
        <authorList>
            <person name="Kallberg Y."/>
            <person name="Tangrot J."/>
            <person name="Rosling A."/>
        </authorList>
    </citation>
    <scope>NUCLEOTIDE SEQUENCE [LARGE SCALE GENOMIC DNA]</scope>
    <source>
        <strain evidence="1 2">120-4 pot B 10/14</strain>
    </source>
</reference>
<dbReference type="EMBL" id="CAJVQB010002013">
    <property type="protein sequence ID" value="CAG8558925.1"/>
    <property type="molecule type" value="Genomic_DNA"/>
</dbReference>
<gene>
    <name evidence="1" type="ORF">GMARGA_LOCUS4921</name>
</gene>
<organism evidence="1 2">
    <name type="scientific">Gigaspora margarita</name>
    <dbReference type="NCBI Taxonomy" id="4874"/>
    <lineage>
        <taxon>Eukaryota</taxon>
        <taxon>Fungi</taxon>
        <taxon>Fungi incertae sedis</taxon>
        <taxon>Mucoromycota</taxon>
        <taxon>Glomeromycotina</taxon>
        <taxon>Glomeromycetes</taxon>
        <taxon>Diversisporales</taxon>
        <taxon>Gigasporaceae</taxon>
        <taxon>Gigaspora</taxon>
    </lineage>
</organism>
<accession>A0ABN7UCR2</accession>
<evidence type="ECO:0000313" key="1">
    <source>
        <dbReference type="EMBL" id="CAG8558925.1"/>
    </source>
</evidence>
<dbReference type="Proteomes" id="UP000789901">
    <property type="component" value="Unassembled WGS sequence"/>
</dbReference>